<evidence type="ECO:0000313" key="4">
    <source>
        <dbReference type="Proteomes" id="UP001204320"/>
    </source>
</evidence>
<feature type="transmembrane region" description="Helical" evidence="1">
    <location>
        <begin position="36"/>
        <end position="56"/>
    </location>
</feature>
<organism evidence="3 4">
    <name type="scientific">Tractidigestivibacter montrealensis</name>
    <dbReference type="NCBI Taxonomy" id="2972466"/>
    <lineage>
        <taxon>Bacteria</taxon>
        <taxon>Bacillati</taxon>
        <taxon>Actinomycetota</taxon>
        <taxon>Coriobacteriia</taxon>
        <taxon>Coriobacteriales</taxon>
        <taxon>Atopobiaceae</taxon>
        <taxon>Tractidigestivibacter</taxon>
    </lineage>
</organism>
<dbReference type="InterPro" id="IPR007404">
    <property type="entry name" value="YdjM-like"/>
</dbReference>
<feature type="transmembrane region" description="Helical" evidence="1">
    <location>
        <begin position="100"/>
        <end position="119"/>
    </location>
</feature>
<dbReference type="RefSeq" id="WP_258498465.1">
    <property type="nucleotide sequence ID" value="NZ_JANSKA010000001.1"/>
</dbReference>
<proteinExistence type="predicted"/>
<accession>A0ABT1Z661</accession>
<keyword evidence="2" id="KW-0732">Signal</keyword>
<evidence type="ECO:0000256" key="1">
    <source>
        <dbReference type="SAM" id="Phobius"/>
    </source>
</evidence>
<keyword evidence="3" id="KW-0378">Hydrolase</keyword>
<dbReference type="Pfam" id="PF04307">
    <property type="entry name" value="YdjM"/>
    <property type="match status" value="1"/>
</dbReference>
<dbReference type="PANTHER" id="PTHR35531:SF1">
    <property type="entry name" value="INNER MEMBRANE PROTEIN YBCI-RELATED"/>
    <property type="match status" value="1"/>
</dbReference>
<evidence type="ECO:0000256" key="2">
    <source>
        <dbReference type="SAM" id="SignalP"/>
    </source>
</evidence>
<keyword evidence="4" id="KW-1185">Reference proteome</keyword>
<gene>
    <name evidence="3" type="ORF">NVS32_01840</name>
</gene>
<feature type="signal peptide" evidence="2">
    <location>
        <begin position="1"/>
        <end position="23"/>
    </location>
</feature>
<dbReference type="Proteomes" id="UP001204320">
    <property type="component" value="Unassembled WGS sequence"/>
</dbReference>
<protein>
    <submittedName>
        <fullName evidence="3">Metal-dependent hydrolase</fullName>
    </submittedName>
</protein>
<feature type="transmembrane region" description="Helical" evidence="1">
    <location>
        <begin position="131"/>
        <end position="157"/>
    </location>
</feature>
<comment type="caution">
    <text evidence="3">The sequence shown here is derived from an EMBL/GenBank/DDBJ whole genome shotgun (WGS) entry which is preliminary data.</text>
</comment>
<sequence>MTGKTHIAVGAAAALVVAKYVPAALTAGVPTIAGDASALACLAAGAAGGLLPDTDVSTSEASRQLRRAWWLLVAVIAATFAADALLGLDLGAQTVAFVRAAGVYQVAGIAVIVAVLACGRASGHRGFSHSLVAAVLFFGGAYLAVPEIALALTVGYFSHLVIDLLNKMPERLFWPVAKGQSLGLCKSAGVVDGALLVLGVVAVVCPARGVAVTVTQRCPGRACARWVGATRAVAAASAYETLAVALSLRCGRAATSSTRW</sequence>
<evidence type="ECO:0000313" key="3">
    <source>
        <dbReference type="EMBL" id="MCR9035704.1"/>
    </source>
</evidence>
<dbReference type="PANTHER" id="PTHR35531">
    <property type="entry name" value="INNER MEMBRANE PROTEIN YBCI-RELATED"/>
    <property type="match status" value="1"/>
</dbReference>
<reference evidence="3 4" key="1">
    <citation type="submission" date="2022-08" db="EMBL/GenBank/DDBJ databases">
        <title>Tractidigestivibacter montrealensis type strain KD21.</title>
        <authorList>
            <person name="Diop K."/>
            <person name="Richard C."/>
            <person name="Routy B."/>
        </authorList>
    </citation>
    <scope>NUCLEOTIDE SEQUENCE [LARGE SCALE GENOMIC DNA]</scope>
    <source>
        <strain evidence="3 4">KD21</strain>
    </source>
</reference>
<keyword evidence="1" id="KW-0812">Transmembrane</keyword>
<feature type="transmembrane region" description="Helical" evidence="1">
    <location>
        <begin position="68"/>
        <end position="88"/>
    </location>
</feature>
<dbReference type="EMBL" id="JANSKA010000001">
    <property type="protein sequence ID" value="MCR9035704.1"/>
    <property type="molecule type" value="Genomic_DNA"/>
</dbReference>
<feature type="chain" id="PRO_5046506546" evidence="2">
    <location>
        <begin position="24"/>
        <end position="260"/>
    </location>
</feature>
<name>A0ABT1Z661_9ACTN</name>
<keyword evidence="1" id="KW-1133">Transmembrane helix</keyword>
<dbReference type="GO" id="GO:0016787">
    <property type="term" value="F:hydrolase activity"/>
    <property type="evidence" value="ECO:0007669"/>
    <property type="project" value="UniProtKB-KW"/>
</dbReference>
<keyword evidence="1" id="KW-0472">Membrane</keyword>